<proteinExistence type="predicted"/>
<dbReference type="EMBL" id="CP042914">
    <property type="protein sequence ID" value="QEG40182.1"/>
    <property type="molecule type" value="Genomic_DNA"/>
</dbReference>
<sequence length="143" mass="16443">MESQLSVPGYGNRSAYWCFVLLDFSHLLDNFEELRAQADALESSNPEDHRRIKLAIVGFAQSSDWNHWAREHLGFIEGRLQHDLSQNEFSDDWIDFSCLAMGYILGCFDCGKITTDVEYRTADAQLPGFMWLHAERFSSDPSE</sequence>
<accession>A0A5B9QQI7</accession>
<dbReference type="KEGG" id="rul:UC8_21880"/>
<gene>
    <name evidence="1" type="ORF">UC8_21880</name>
</gene>
<protein>
    <submittedName>
        <fullName evidence="1">Uncharacterized protein</fullName>
    </submittedName>
</protein>
<evidence type="ECO:0000313" key="2">
    <source>
        <dbReference type="Proteomes" id="UP000325286"/>
    </source>
</evidence>
<reference evidence="1 2" key="1">
    <citation type="submission" date="2019-08" db="EMBL/GenBank/DDBJ databases">
        <title>Deep-cultivation of Planctomycetes and their phenomic and genomic characterization uncovers novel biology.</title>
        <authorList>
            <person name="Wiegand S."/>
            <person name="Jogler M."/>
            <person name="Boedeker C."/>
            <person name="Pinto D."/>
            <person name="Vollmers J."/>
            <person name="Rivas-Marin E."/>
            <person name="Kohn T."/>
            <person name="Peeters S.H."/>
            <person name="Heuer A."/>
            <person name="Rast P."/>
            <person name="Oberbeckmann S."/>
            <person name="Bunk B."/>
            <person name="Jeske O."/>
            <person name="Meyerdierks A."/>
            <person name="Storesund J.E."/>
            <person name="Kallscheuer N."/>
            <person name="Luecker S."/>
            <person name="Lage O.M."/>
            <person name="Pohl T."/>
            <person name="Merkel B.J."/>
            <person name="Hornburger P."/>
            <person name="Mueller R.-W."/>
            <person name="Bruemmer F."/>
            <person name="Labrenz M."/>
            <person name="Spormann A.M."/>
            <person name="Op den Camp H."/>
            <person name="Overmann J."/>
            <person name="Amann R."/>
            <person name="Jetten M.S.M."/>
            <person name="Mascher T."/>
            <person name="Medema M.H."/>
            <person name="Devos D.P."/>
            <person name="Kaster A.-K."/>
            <person name="Ovreas L."/>
            <person name="Rohde M."/>
            <person name="Galperin M.Y."/>
            <person name="Jogler C."/>
        </authorList>
    </citation>
    <scope>NUCLEOTIDE SEQUENCE [LARGE SCALE GENOMIC DNA]</scope>
    <source>
        <strain evidence="1 2">UC8</strain>
    </source>
</reference>
<organism evidence="1 2">
    <name type="scientific">Roseimaritima ulvae</name>
    <dbReference type="NCBI Taxonomy" id="980254"/>
    <lineage>
        <taxon>Bacteria</taxon>
        <taxon>Pseudomonadati</taxon>
        <taxon>Planctomycetota</taxon>
        <taxon>Planctomycetia</taxon>
        <taxon>Pirellulales</taxon>
        <taxon>Pirellulaceae</taxon>
        <taxon>Roseimaritima</taxon>
    </lineage>
</organism>
<keyword evidence="2" id="KW-1185">Reference proteome</keyword>
<dbReference type="Proteomes" id="UP000325286">
    <property type="component" value="Chromosome"/>
</dbReference>
<name>A0A5B9QQI7_9BACT</name>
<evidence type="ECO:0000313" key="1">
    <source>
        <dbReference type="EMBL" id="QEG40182.1"/>
    </source>
</evidence>
<dbReference type="RefSeq" id="WP_068142506.1">
    <property type="nucleotide sequence ID" value="NZ_CP042914.1"/>
</dbReference>
<dbReference type="OrthoDB" id="9843298at2"/>
<dbReference type="AlphaFoldDB" id="A0A5B9QQI7"/>